<dbReference type="Proteomes" id="UP001497516">
    <property type="component" value="Chromosome 7"/>
</dbReference>
<dbReference type="EMBL" id="OZ034820">
    <property type="protein sequence ID" value="CAL1403067.1"/>
    <property type="molecule type" value="Genomic_DNA"/>
</dbReference>
<keyword evidence="2" id="KW-1185">Reference proteome</keyword>
<reference evidence="1 2" key="1">
    <citation type="submission" date="2024-04" db="EMBL/GenBank/DDBJ databases">
        <authorList>
            <person name="Fracassetti M."/>
        </authorList>
    </citation>
    <scope>NUCLEOTIDE SEQUENCE [LARGE SCALE GENOMIC DNA]</scope>
</reference>
<protein>
    <submittedName>
        <fullName evidence="1">Uncharacterized protein</fullName>
    </submittedName>
</protein>
<proteinExistence type="predicted"/>
<name>A0AAV2FYD6_9ROSI</name>
<evidence type="ECO:0000313" key="1">
    <source>
        <dbReference type="EMBL" id="CAL1403067.1"/>
    </source>
</evidence>
<gene>
    <name evidence="1" type="ORF">LTRI10_LOCUS43028</name>
</gene>
<evidence type="ECO:0000313" key="2">
    <source>
        <dbReference type="Proteomes" id="UP001497516"/>
    </source>
</evidence>
<organism evidence="1 2">
    <name type="scientific">Linum trigynum</name>
    <dbReference type="NCBI Taxonomy" id="586398"/>
    <lineage>
        <taxon>Eukaryota</taxon>
        <taxon>Viridiplantae</taxon>
        <taxon>Streptophyta</taxon>
        <taxon>Embryophyta</taxon>
        <taxon>Tracheophyta</taxon>
        <taxon>Spermatophyta</taxon>
        <taxon>Magnoliopsida</taxon>
        <taxon>eudicotyledons</taxon>
        <taxon>Gunneridae</taxon>
        <taxon>Pentapetalae</taxon>
        <taxon>rosids</taxon>
        <taxon>fabids</taxon>
        <taxon>Malpighiales</taxon>
        <taxon>Linaceae</taxon>
        <taxon>Linum</taxon>
    </lineage>
</organism>
<accession>A0AAV2FYD6</accession>
<dbReference type="AlphaFoldDB" id="A0AAV2FYD6"/>
<sequence>MPDSARTRTCMEVLLDFLIGARGIRERVVRGRGGGPGSEPAAEELLRQRLPLRHPLLLFLQAKSWLDLAKVGIGEIGSTTLIRLGC</sequence>